<proteinExistence type="predicted"/>
<comment type="caution">
    <text evidence="3">The sequence shown here is derived from an EMBL/GenBank/DDBJ whole genome shotgun (WGS) entry which is preliminary data.</text>
</comment>
<sequence length="468" mass="50430">MDALDSHYAHVRELEQQMRSASAQLGEAVLHLLQARAEHAAPMLSSATRAALAKRALAQLEAVKGSLDGGAHAAAAAREGASAVRHAAREAAQARDEALGAAREAREALAASLAQAEEAAKAREREAGDTRGRAEREKRACAERAERAEARALAAEKAAAEAEAERARMASTAGAAEGGASEAKTQLATAQSQLRREREVLAKLMAENVVFVKRVQLAEAQRERAEREKNELLTQWRSQTEEWFRSAVSEMQAFATLMDDWGAAELVRAELRAAEGAASAAAADSAQAASAASEREQQLLSELALLRETHGTTTDELLSLRERLGTLQAELKQQQLGSMQLQAQAAAHGAQLAELKQSHLLALQARDGAAAQLHALREEQVAERLEMAAMRERLRESEEVAKLAQAVSERSRAEAADEHGALLEAKARLQMMSEQLAIFEREKAVLMKSIESNADHAAIRVERAATAR</sequence>
<feature type="compositionally biased region" description="Basic and acidic residues" evidence="2">
    <location>
        <begin position="118"/>
        <end position="142"/>
    </location>
</feature>
<evidence type="ECO:0000313" key="4">
    <source>
        <dbReference type="Proteomes" id="UP001515480"/>
    </source>
</evidence>
<feature type="coiled-coil region" evidence="1">
    <location>
        <begin position="387"/>
        <end position="442"/>
    </location>
</feature>
<evidence type="ECO:0000256" key="1">
    <source>
        <dbReference type="SAM" id="Coils"/>
    </source>
</evidence>
<organism evidence="3 4">
    <name type="scientific">Prymnesium parvum</name>
    <name type="common">Toxic golden alga</name>
    <dbReference type="NCBI Taxonomy" id="97485"/>
    <lineage>
        <taxon>Eukaryota</taxon>
        <taxon>Haptista</taxon>
        <taxon>Haptophyta</taxon>
        <taxon>Prymnesiophyceae</taxon>
        <taxon>Prymnesiales</taxon>
        <taxon>Prymnesiaceae</taxon>
        <taxon>Prymnesium</taxon>
    </lineage>
</organism>
<dbReference type="AlphaFoldDB" id="A0AB34J1M7"/>
<evidence type="ECO:0000256" key="2">
    <source>
        <dbReference type="SAM" id="MobiDB-lite"/>
    </source>
</evidence>
<accession>A0AB34J1M7</accession>
<feature type="region of interest" description="Disordered" evidence="2">
    <location>
        <begin position="117"/>
        <end position="142"/>
    </location>
</feature>
<evidence type="ECO:0000313" key="3">
    <source>
        <dbReference type="EMBL" id="KAL1508835.1"/>
    </source>
</evidence>
<keyword evidence="1" id="KW-0175">Coiled coil</keyword>
<feature type="compositionally biased region" description="Low complexity" evidence="2">
    <location>
        <begin position="169"/>
        <end position="183"/>
    </location>
</feature>
<gene>
    <name evidence="3" type="ORF">AB1Y20_004930</name>
</gene>
<dbReference type="EMBL" id="JBGBPQ010000016">
    <property type="protein sequence ID" value="KAL1508835.1"/>
    <property type="molecule type" value="Genomic_DNA"/>
</dbReference>
<keyword evidence="4" id="KW-1185">Reference proteome</keyword>
<name>A0AB34J1M7_PRYPA</name>
<protein>
    <recommendedName>
        <fullName evidence="5">RING-type E3 ubiquitin transferase</fullName>
    </recommendedName>
</protein>
<dbReference type="Proteomes" id="UP001515480">
    <property type="component" value="Unassembled WGS sequence"/>
</dbReference>
<feature type="coiled-coil region" evidence="1">
    <location>
        <begin position="4"/>
        <end position="31"/>
    </location>
</feature>
<evidence type="ECO:0008006" key="5">
    <source>
        <dbReference type="Google" id="ProtNLM"/>
    </source>
</evidence>
<feature type="region of interest" description="Disordered" evidence="2">
    <location>
        <begin position="163"/>
        <end position="190"/>
    </location>
</feature>
<reference evidence="3 4" key="1">
    <citation type="journal article" date="2024" name="Science">
        <title>Giant polyketide synthase enzymes in the biosynthesis of giant marine polyether toxins.</title>
        <authorList>
            <person name="Fallon T.R."/>
            <person name="Shende V.V."/>
            <person name="Wierzbicki I.H."/>
            <person name="Pendleton A.L."/>
            <person name="Watervoot N.F."/>
            <person name="Auber R.P."/>
            <person name="Gonzalez D.J."/>
            <person name="Wisecaver J.H."/>
            <person name="Moore B.S."/>
        </authorList>
    </citation>
    <scope>NUCLEOTIDE SEQUENCE [LARGE SCALE GENOMIC DNA]</scope>
    <source>
        <strain evidence="3 4">12B1</strain>
    </source>
</reference>